<keyword evidence="1 6" id="KW-0812">Transmembrane</keyword>
<dbReference type="MGI" id="MGI:2448481">
    <property type="gene designation" value="Mgst2"/>
</dbReference>
<evidence type="ECO:0000256" key="3">
    <source>
        <dbReference type="ARBA" id="ARBA00022824"/>
    </source>
</evidence>
<dbReference type="AGR" id="MGI:2448481"/>
<keyword evidence="2 6" id="KW-0434">Leukotriene biosynthesis</keyword>
<dbReference type="PANTHER" id="PTHR10250">
    <property type="entry name" value="MICROSOMAL GLUTATHIONE S-TRANSFERASE"/>
    <property type="match status" value="1"/>
</dbReference>
<evidence type="ECO:0000313" key="7">
    <source>
        <dbReference type="Ensembl" id="ENSMUSP00000141745.2"/>
    </source>
</evidence>
<dbReference type="Gene3D" id="1.20.120.550">
    <property type="entry name" value="Membrane associated eicosanoid/glutathione metabolism-like domain"/>
    <property type="match status" value="1"/>
</dbReference>
<evidence type="ECO:0000256" key="5">
    <source>
        <dbReference type="ARBA" id="ARBA00023136"/>
    </source>
</evidence>
<dbReference type="CTD" id="4258"/>
<keyword evidence="3 6" id="KW-0256">Endoplasmic reticulum</keyword>
<organism evidence="7 9">
    <name type="scientific">Mus musculus</name>
    <name type="common">Mouse</name>
    <dbReference type="NCBI Taxonomy" id="10090"/>
    <lineage>
        <taxon>Eukaryota</taxon>
        <taxon>Metazoa</taxon>
        <taxon>Chordata</taxon>
        <taxon>Craniata</taxon>
        <taxon>Vertebrata</taxon>
        <taxon>Euteleostomi</taxon>
        <taxon>Mammalia</taxon>
        <taxon>Eutheria</taxon>
        <taxon>Euarchontoglires</taxon>
        <taxon>Glires</taxon>
        <taxon>Rodentia</taxon>
        <taxon>Myomorpha</taxon>
        <taxon>Muroidea</taxon>
        <taxon>Muridae</taxon>
        <taxon>Murinae</taxon>
        <taxon>Mus</taxon>
        <taxon>Mus</taxon>
    </lineage>
</organism>
<gene>
    <name evidence="7 8" type="primary">Mgst2</name>
</gene>
<dbReference type="OrthoDB" id="410651at2759"/>
<dbReference type="EC" id="4.4.1.20" evidence="6"/>
<comment type="catalytic activity">
    <reaction evidence="6">
        <text>RX + glutathione = an S-substituted glutathione + a halide anion + H(+)</text>
        <dbReference type="Rhea" id="RHEA:16437"/>
        <dbReference type="ChEBI" id="CHEBI:15378"/>
        <dbReference type="ChEBI" id="CHEBI:16042"/>
        <dbReference type="ChEBI" id="CHEBI:17792"/>
        <dbReference type="ChEBI" id="CHEBI:57925"/>
        <dbReference type="ChEBI" id="CHEBI:90779"/>
        <dbReference type="EC" id="2.5.1.18"/>
    </reaction>
</comment>
<reference evidence="7 9" key="1">
    <citation type="journal article" date="2009" name="PLoS Biol.">
        <title>Lineage-specific biology revealed by a finished genome assembly of the mouse.</title>
        <authorList>
            <consortium name="Mouse Genome Sequencing Consortium"/>
            <person name="Church D.M."/>
            <person name="Goodstadt L."/>
            <person name="Hillier L.W."/>
            <person name="Zody M.C."/>
            <person name="Goldstein S."/>
            <person name="She X."/>
            <person name="Bult C.J."/>
            <person name="Agarwala R."/>
            <person name="Cherry J.L."/>
            <person name="DiCuccio M."/>
            <person name="Hlavina W."/>
            <person name="Kapustin Y."/>
            <person name="Meric P."/>
            <person name="Maglott D."/>
            <person name="Birtle Z."/>
            <person name="Marques A.C."/>
            <person name="Graves T."/>
            <person name="Zhou S."/>
            <person name="Teague B."/>
            <person name="Potamousis K."/>
            <person name="Churas C."/>
            <person name="Place M."/>
            <person name="Herschleb J."/>
            <person name="Runnheim R."/>
            <person name="Forrest D."/>
            <person name="Amos-Landgraf J."/>
            <person name="Schwartz D.C."/>
            <person name="Cheng Z."/>
            <person name="Lindblad-Toh K."/>
            <person name="Eichler E.E."/>
            <person name="Ponting C.P."/>
        </authorList>
    </citation>
    <scope>NUCLEOTIDE SEQUENCE [LARGE SCALE GENOMIC DNA]</scope>
    <source>
        <strain evidence="7 9">C57BL/6J</strain>
    </source>
</reference>
<comment type="subunit">
    <text evidence="6">Homotrimer.</text>
</comment>
<dbReference type="EC" id="1.11.1.-" evidence="6"/>
<proteinExistence type="inferred from homology"/>
<dbReference type="SUPFAM" id="SSF161084">
    <property type="entry name" value="MAPEG domain-like"/>
    <property type="match status" value="1"/>
</dbReference>
<accession>A0A0A6YWX7</accession>
<keyword evidence="5 6" id="KW-0472">Membrane</keyword>
<comment type="caution">
    <text evidence="6">Lacks conserved residue(s) required for the propagation of feature annotation.</text>
</comment>
<comment type="catalytic activity">
    <reaction evidence="6">
        <text>1-chloro-2,4-dinitrobenzene + glutathione = 2,4-dinitrophenyl-S-glutathione + chloride + H(+)</text>
        <dbReference type="Rhea" id="RHEA:51220"/>
        <dbReference type="ChEBI" id="CHEBI:15378"/>
        <dbReference type="ChEBI" id="CHEBI:17996"/>
        <dbReference type="ChEBI" id="CHEBI:34718"/>
        <dbReference type="ChEBI" id="CHEBI:57925"/>
        <dbReference type="ChEBI" id="CHEBI:133977"/>
        <dbReference type="EC" id="2.5.1.18"/>
    </reaction>
</comment>
<dbReference type="InterPro" id="IPR001446">
    <property type="entry name" value="5_LipOase_AP"/>
</dbReference>
<dbReference type="SMR" id="A0A0A6YWX7"/>
<evidence type="ECO:0000256" key="4">
    <source>
        <dbReference type="ARBA" id="ARBA00022989"/>
    </source>
</evidence>
<dbReference type="Antibodypedia" id="2759">
    <property type="antibodies" value="171 antibodies from 28 providers"/>
</dbReference>
<reference evidence="7" key="4">
    <citation type="submission" date="2025-09" db="UniProtKB">
        <authorList>
            <consortium name="Ensembl"/>
        </authorList>
    </citation>
    <scope>IDENTIFICATION</scope>
    <source>
        <strain evidence="7">C57BL/6J</strain>
    </source>
</reference>
<dbReference type="BioGRID-ORCS" id="211666">
    <property type="hits" value="0 hits in 79 CRISPR screens"/>
</dbReference>
<comment type="subcellular location">
    <subcellularLocation>
        <location evidence="6">Endoplasmic reticulum membrane</location>
        <topology evidence="6">Multi-pass membrane protein</topology>
    </subcellularLocation>
    <subcellularLocation>
        <location evidence="6">Microsome membrane</location>
        <topology evidence="6">Multi-pass membrane protein</topology>
    </subcellularLocation>
</comment>
<evidence type="ECO:0000313" key="8">
    <source>
        <dbReference type="MGI" id="MGI:2448481"/>
    </source>
</evidence>
<evidence type="ECO:0000256" key="6">
    <source>
        <dbReference type="RuleBase" id="RU369123"/>
    </source>
</evidence>
<evidence type="ECO:0000313" key="9">
    <source>
        <dbReference type="Proteomes" id="UP000000589"/>
    </source>
</evidence>
<dbReference type="HOGENOM" id="CLU_110291_3_2_1"/>
<dbReference type="PRINTS" id="PR00488">
    <property type="entry name" value="5LPOXGNASEAP"/>
</dbReference>
<evidence type="ECO:0000256" key="1">
    <source>
        <dbReference type="ARBA" id="ARBA00022692"/>
    </source>
</evidence>
<comment type="catalytic activity">
    <reaction evidence="6">
        <text>leukotriene C4 = leukotriene A4 + glutathione</text>
        <dbReference type="Rhea" id="RHEA:17617"/>
        <dbReference type="ChEBI" id="CHEBI:57463"/>
        <dbReference type="ChEBI" id="CHEBI:57925"/>
        <dbReference type="ChEBI" id="CHEBI:57973"/>
        <dbReference type="EC" id="4.4.1.20"/>
    </reaction>
</comment>
<keyword evidence="6" id="KW-0443">Lipid metabolism</keyword>
<dbReference type="EC" id="2.5.1.18" evidence="6"/>
<dbReference type="Pfam" id="PF01124">
    <property type="entry name" value="MAPEG"/>
    <property type="match status" value="1"/>
</dbReference>
<dbReference type="RefSeq" id="NP_001297411.1">
    <property type="nucleotide sequence ID" value="NM_001310482.1"/>
</dbReference>
<keyword evidence="6" id="KW-0560">Oxidoreductase</keyword>
<comment type="similarity">
    <text evidence="6">Belongs to the MAPEG family.</text>
</comment>
<feature type="transmembrane region" description="Helical" evidence="6">
    <location>
        <begin position="57"/>
        <end position="74"/>
    </location>
</feature>
<dbReference type="InterPro" id="IPR001129">
    <property type="entry name" value="Membr-assoc_MAPEG"/>
</dbReference>
<evidence type="ECO:0000256" key="2">
    <source>
        <dbReference type="ARBA" id="ARBA00022751"/>
    </source>
</evidence>
<dbReference type="Ensembl" id="ENSMUST00000159554.7">
    <property type="protein sequence ID" value="ENSMUSP00000141745.2"/>
    <property type="gene ID" value="ENSMUSG00000074604.10"/>
</dbReference>
<keyword evidence="6" id="KW-0492">Microsome</keyword>
<dbReference type="GO" id="GO:0005789">
    <property type="term" value="C:endoplasmic reticulum membrane"/>
    <property type="evidence" value="ECO:0007669"/>
    <property type="project" value="UniProtKB-SubCell"/>
</dbReference>
<dbReference type="ProteomicsDB" id="367162"/>
<dbReference type="Proteomes" id="UP000000589">
    <property type="component" value="Chromosome 3"/>
</dbReference>
<comment type="function">
    <text evidence="6">Catalyzes several different glutathione-dependent reactions. Catalyzes the glutathione-dependent reduction of lipid hydroperoxides, such as 5-HPETE. Has glutathione transferase activity, toward xenobiotic electrophiles, such as 1-chloro-2, 4-dinitrobenzene (CDNB). Catalyzes also the conjugation of leukotriene A4 with reduced glutathione to form leukotriene C4 (LTC4). Involved in oxidative DNA damage induced by ER stress and anticancer agents by activating LTC4 biosynthetic machinery in nonimmune cells.</text>
</comment>
<sequence>MAGDSSLLAAVSLLSACQQSYFAWRVGRARLKHKIAPPAVTGPLEFERIFRAQQNSLEFYPVFIVMLWMAGWYFNQGSPVSD</sequence>
<dbReference type="GO" id="GO:0043295">
    <property type="term" value="F:glutathione binding"/>
    <property type="evidence" value="ECO:0007669"/>
    <property type="project" value="UniProtKB-UniRule"/>
</dbReference>
<dbReference type="DNASU" id="211666"/>
<keyword evidence="6" id="KW-0808">Transferase</keyword>
<dbReference type="GO" id="GO:0019370">
    <property type="term" value="P:leukotriene biosynthetic process"/>
    <property type="evidence" value="ECO:0007669"/>
    <property type="project" value="UniProtKB-UniRule"/>
</dbReference>
<dbReference type="GeneID" id="211666"/>
<dbReference type="PANTHER" id="PTHR10250:SF13">
    <property type="entry name" value="MICROSOMAL GLUTATHIONE S-TRANSFERASE 2"/>
    <property type="match status" value="1"/>
</dbReference>
<dbReference type="InterPro" id="IPR023352">
    <property type="entry name" value="MAPEG-like_dom_sf"/>
</dbReference>
<dbReference type="GO" id="GO:0004364">
    <property type="term" value="F:glutathione transferase activity"/>
    <property type="evidence" value="ECO:0007669"/>
    <property type="project" value="UniProtKB-UniRule"/>
</dbReference>
<keyword evidence="4 6" id="KW-1133">Transmembrane helix</keyword>
<reference evidence="7 9" key="2">
    <citation type="journal article" date="2011" name="PLoS Biol.">
        <title>Modernizing reference genome assemblies.</title>
        <authorList>
            <person name="Church D.M."/>
            <person name="Schneider V.A."/>
            <person name="Graves T."/>
            <person name="Auger K."/>
            <person name="Cunningham F."/>
            <person name="Bouk N."/>
            <person name="Chen H.C."/>
            <person name="Agarwala R."/>
            <person name="McLaren W.M."/>
            <person name="Ritchie G.R."/>
            <person name="Albracht D."/>
            <person name="Kremitzki M."/>
            <person name="Rock S."/>
            <person name="Kotkiewicz H."/>
            <person name="Kremitzki C."/>
            <person name="Wollam A."/>
            <person name="Trani L."/>
            <person name="Fulton L."/>
            <person name="Fulton R."/>
            <person name="Matthews L."/>
            <person name="Whitehead S."/>
            <person name="Chow W."/>
            <person name="Torrance J."/>
            <person name="Dunn M."/>
            <person name="Harden G."/>
            <person name="Threadgold G."/>
            <person name="Wood J."/>
            <person name="Collins J."/>
            <person name="Heath P."/>
            <person name="Griffiths G."/>
            <person name="Pelan S."/>
            <person name="Grafham D."/>
            <person name="Eichler E.E."/>
            <person name="Weinstock G."/>
            <person name="Mardis E.R."/>
            <person name="Wilson R.K."/>
            <person name="Howe K."/>
            <person name="Flicek P."/>
            <person name="Hubbard T."/>
        </authorList>
    </citation>
    <scope>NUCLEOTIDE SEQUENCE [LARGE SCALE GENOMIC DNA]</scope>
    <source>
        <strain evidence="7 9">C57BL/6J</strain>
    </source>
</reference>
<dbReference type="InterPro" id="IPR050997">
    <property type="entry name" value="MAPEG"/>
</dbReference>
<keyword evidence="9" id="KW-1185">Reference proteome</keyword>
<dbReference type="GO" id="GO:0004602">
    <property type="term" value="F:glutathione peroxidase activity"/>
    <property type="evidence" value="ECO:0007669"/>
    <property type="project" value="UniProtKB-UniRule"/>
</dbReference>
<name>A0A0A6YWX7_MOUSE</name>
<reference evidence="7" key="3">
    <citation type="submission" date="2025-08" db="UniProtKB">
        <authorList>
            <consortium name="Ensembl"/>
        </authorList>
    </citation>
    <scope>IDENTIFICATION</scope>
    <source>
        <strain evidence="7">C57BL/6J</strain>
    </source>
</reference>
<comment type="catalytic activity">
    <reaction evidence="6">
        <text>(5S)-hydroperoxy-(6E,8Z,11Z,14Z)-eicosatetraenoate + 2 glutathione = (5S)-hydroxy-(6E,8Z,11Z,14Z)-eicosatetraenoate + glutathione disulfide + H2O</text>
        <dbReference type="Rhea" id="RHEA:48620"/>
        <dbReference type="ChEBI" id="CHEBI:15377"/>
        <dbReference type="ChEBI" id="CHEBI:57450"/>
        <dbReference type="ChEBI" id="CHEBI:57925"/>
        <dbReference type="ChEBI" id="CHEBI:58297"/>
        <dbReference type="ChEBI" id="CHEBI:90632"/>
    </reaction>
</comment>
<dbReference type="Bgee" id="ENSMUSG00000074604">
    <property type="expression patterns" value="Expressed in mucosa of stomach and 131 other cell types or tissues"/>
</dbReference>
<dbReference type="GO" id="GO:0006629">
    <property type="term" value="P:lipid metabolic process"/>
    <property type="evidence" value="ECO:0007669"/>
    <property type="project" value="UniProtKB-UniRule"/>
</dbReference>
<dbReference type="AlphaFoldDB" id="A0A0A6YWX7"/>
<dbReference type="GO" id="GO:0008047">
    <property type="term" value="F:enzyme activator activity"/>
    <property type="evidence" value="ECO:0007669"/>
    <property type="project" value="UniProtKB-UniRule"/>
</dbReference>
<dbReference type="VEuPathDB" id="HostDB:ENSMUSG00000074604"/>
<dbReference type="GO" id="GO:0004464">
    <property type="term" value="F:leukotriene-C4 synthase activity"/>
    <property type="evidence" value="ECO:0007669"/>
    <property type="project" value="UniProtKB-EC"/>
</dbReference>
<keyword evidence="6" id="KW-0456">Lyase</keyword>
<protein>
    <recommendedName>
        <fullName evidence="6">Microsomal glutathione S-transferase 2</fullName>
        <shortName evidence="6">Microsomal GST-2</shortName>
        <shortName evidence="6">Microsomal GST-II</shortName>
        <ecNumber evidence="6">1.11.1.-</ecNumber>
        <ecNumber evidence="6">2.5.1.18</ecNumber>
        <ecNumber evidence="6">4.4.1.20</ecNumber>
    </recommendedName>
    <alternativeName>
        <fullName evidence="6">Glutathione peroxidase MGST2</fullName>
    </alternativeName>
    <alternativeName>
        <fullName evidence="6">Leukotriene C4 synthase MGST2</fullName>
    </alternativeName>
    <alternativeName>
        <fullName evidence="6">Microsomal glutathione S-transferase II</fullName>
    </alternativeName>
</protein>
<dbReference type="GeneTree" id="ENSGT00940000160288"/>
<dbReference type="ExpressionAtlas" id="A0A0A6YWX7">
    <property type="expression patterns" value="baseline and differential"/>
</dbReference>